<keyword evidence="5" id="KW-1185">Reference proteome</keyword>
<evidence type="ECO:0000256" key="1">
    <source>
        <dbReference type="ARBA" id="ARBA00009995"/>
    </source>
</evidence>
<dbReference type="EMBL" id="JABEZW010000009">
    <property type="protein sequence ID" value="MBA0774590.1"/>
    <property type="molecule type" value="Genomic_DNA"/>
</dbReference>
<dbReference type="GO" id="GO:0080043">
    <property type="term" value="F:quercetin 3-O-glucosyltransferase activity"/>
    <property type="evidence" value="ECO:0007669"/>
    <property type="project" value="TreeGrafter"/>
</dbReference>
<dbReference type="InterPro" id="IPR002213">
    <property type="entry name" value="UDP_glucos_trans"/>
</dbReference>
<evidence type="ECO:0000256" key="3">
    <source>
        <dbReference type="ARBA" id="ARBA00022679"/>
    </source>
</evidence>
<name>A0A7J9ENH6_9ROSI</name>
<evidence type="ECO:0008006" key="6">
    <source>
        <dbReference type="Google" id="ProtNLM"/>
    </source>
</evidence>
<evidence type="ECO:0000313" key="5">
    <source>
        <dbReference type="Proteomes" id="UP000593568"/>
    </source>
</evidence>
<proteinExistence type="inferred from homology"/>
<dbReference type="PANTHER" id="PTHR11926">
    <property type="entry name" value="GLUCOSYL/GLUCURONOSYL TRANSFERASES"/>
    <property type="match status" value="1"/>
</dbReference>
<dbReference type="SUPFAM" id="SSF53756">
    <property type="entry name" value="UDP-Glycosyltransferase/glycogen phosphorylase"/>
    <property type="match status" value="1"/>
</dbReference>
<comment type="similarity">
    <text evidence="1">Belongs to the UDP-glycosyltransferase family.</text>
</comment>
<keyword evidence="3" id="KW-0808">Transferase</keyword>
<organism evidence="4 5">
    <name type="scientific">Gossypium trilobum</name>
    <dbReference type="NCBI Taxonomy" id="34281"/>
    <lineage>
        <taxon>Eukaryota</taxon>
        <taxon>Viridiplantae</taxon>
        <taxon>Streptophyta</taxon>
        <taxon>Embryophyta</taxon>
        <taxon>Tracheophyta</taxon>
        <taxon>Spermatophyta</taxon>
        <taxon>Magnoliopsida</taxon>
        <taxon>eudicotyledons</taxon>
        <taxon>Gunneridae</taxon>
        <taxon>Pentapetalae</taxon>
        <taxon>rosids</taxon>
        <taxon>malvids</taxon>
        <taxon>Malvales</taxon>
        <taxon>Malvaceae</taxon>
        <taxon>Malvoideae</taxon>
        <taxon>Gossypium</taxon>
    </lineage>
</organism>
<evidence type="ECO:0000256" key="2">
    <source>
        <dbReference type="ARBA" id="ARBA00022676"/>
    </source>
</evidence>
<evidence type="ECO:0000313" key="4">
    <source>
        <dbReference type="EMBL" id="MBA0774590.1"/>
    </source>
</evidence>
<accession>A0A7J9ENH6</accession>
<dbReference type="AlphaFoldDB" id="A0A7J9ENH6"/>
<gene>
    <name evidence="4" type="ORF">Gotri_009791</name>
</gene>
<dbReference type="Gene3D" id="3.40.50.2000">
    <property type="entry name" value="Glycogen Phosphorylase B"/>
    <property type="match status" value="3"/>
</dbReference>
<sequence>MSLNQPEILQAMESPRSICHVVAIPYPGRGHVNPMMNLCKLLCSKTPNIVISFVVTEEWLGFISSDDKPVNVRFRTIPNVIPSEFDRANNFPAFIAAVLTKMEAPFEELLDRLELPVAAIIADTYVAWTVRVGQRRNIPVASLWTMSASVFSIFHHFNLLVQNHHFPADLSEQGNDRVDYIPGLTPICLADLPTILYGSDRQVLHHALDCVSSVPKAQYLLFTTVYELEFQVIDVFKANLPFPVYAIGPSIPYLDLKQPCSTTSLNGPDYLQWLDLQPRGSVLYVSLGSFLSVSAAQMDEIVAGLRVLCHSSVGGFWTHCGFNSTLEAVYAGVPMLTFPIFMDQNPNSKQIVEDWKVGWRVKKNKVGEGEHLVSREEIAELVRRFLDFESMEQMEMRQRAGKVGETCQTAIAKGGSTDINLDAFIKDISERHHH</sequence>
<dbReference type="CDD" id="cd03784">
    <property type="entry name" value="GT1_Gtf-like"/>
    <property type="match status" value="1"/>
</dbReference>
<keyword evidence="2" id="KW-0328">Glycosyltransferase</keyword>
<comment type="caution">
    <text evidence="4">The sequence shown here is derived from an EMBL/GenBank/DDBJ whole genome shotgun (WGS) entry which is preliminary data.</text>
</comment>
<reference evidence="4 5" key="1">
    <citation type="journal article" date="2019" name="Genome Biol. Evol.">
        <title>Insights into the evolution of the New World diploid cottons (Gossypium, subgenus Houzingenia) based on genome sequencing.</title>
        <authorList>
            <person name="Grover C.E."/>
            <person name="Arick M.A. 2nd"/>
            <person name="Thrash A."/>
            <person name="Conover J.L."/>
            <person name="Sanders W.S."/>
            <person name="Peterson D.G."/>
            <person name="Frelichowski J.E."/>
            <person name="Scheffler J.A."/>
            <person name="Scheffler B.E."/>
            <person name="Wendel J.F."/>
        </authorList>
    </citation>
    <scope>NUCLEOTIDE SEQUENCE [LARGE SCALE GENOMIC DNA]</scope>
    <source>
        <strain evidence="4">8</strain>
        <tissue evidence="4">Leaf</tissue>
    </source>
</reference>
<protein>
    <recommendedName>
        <fullName evidence="6">UDP-glycosyltransferase 87A1-like</fullName>
    </recommendedName>
</protein>
<dbReference type="GO" id="GO:0080044">
    <property type="term" value="F:quercetin 7-O-glucosyltransferase activity"/>
    <property type="evidence" value="ECO:0007669"/>
    <property type="project" value="TreeGrafter"/>
</dbReference>
<dbReference type="FunFam" id="3.40.50.2000:FF:000152">
    <property type="entry name" value="Glycosyltransferase"/>
    <property type="match status" value="1"/>
</dbReference>
<dbReference type="Pfam" id="PF00201">
    <property type="entry name" value="UDPGT"/>
    <property type="match status" value="1"/>
</dbReference>
<dbReference type="PANTHER" id="PTHR11926:SF1395">
    <property type="entry name" value="GLYCOSYLTRANSFERASE"/>
    <property type="match status" value="1"/>
</dbReference>
<dbReference type="Proteomes" id="UP000593568">
    <property type="component" value="Unassembled WGS sequence"/>
</dbReference>